<keyword evidence="6 8" id="KW-0472">Membrane</keyword>
<evidence type="ECO:0000256" key="4">
    <source>
        <dbReference type="ARBA" id="ARBA00022692"/>
    </source>
</evidence>
<evidence type="ECO:0000313" key="10">
    <source>
        <dbReference type="EMBL" id="MDF8370215.1"/>
    </source>
</evidence>
<feature type="transmembrane region" description="Helical" evidence="8">
    <location>
        <begin position="101"/>
        <end position="126"/>
    </location>
</feature>
<comment type="similarity">
    <text evidence="2 7">Belongs to the major facilitator superfamily. Sugar transporter (TC 2.A.1.1) family.</text>
</comment>
<organism evidence="10 11">
    <name type="scientific">Weissella paramesenteroides</name>
    <name type="common">Leuconostoc paramesenteroides</name>
    <dbReference type="NCBI Taxonomy" id="1249"/>
    <lineage>
        <taxon>Bacteria</taxon>
        <taxon>Bacillati</taxon>
        <taxon>Bacillota</taxon>
        <taxon>Bacilli</taxon>
        <taxon>Lactobacillales</taxon>
        <taxon>Lactobacillaceae</taxon>
        <taxon>Weissella</taxon>
    </lineage>
</organism>
<dbReference type="SUPFAM" id="SSF103473">
    <property type="entry name" value="MFS general substrate transporter"/>
    <property type="match status" value="1"/>
</dbReference>
<evidence type="ECO:0000256" key="7">
    <source>
        <dbReference type="RuleBase" id="RU003346"/>
    </source>
</evidence>
<dbReference type="InterPro" id="IPR003663">
    <property type="entry name" value="Sugar/inositol_transpt"/>
</dbReference>
<evidence type="ECO:0000256" key="2">
    <source>
        <dbReference type="ARBA" id="ARBA00010992"/>
    </source>
</evidence>
<dbReference type="InterPro" id="IPR020846">
    <property type="entry name" value="MFS_dom"/>
</dbReference>
<keyword evidence="5 8" id="KW-1133">Transmembrane helix</keyword>
<feature type="transmembrane region" description="Helical" evidence="8">
    <location>
        <begin position="349"/>
        <end position="373"/>
    </location>
</feature>
<evidence type="ECO:0000256" key="3">
    <source>
        <dbReference type="ARBA" id="ARBA00022448"/>
    </source>
</evidence>
<evidence type="ECO:0000313" key="11">
    <source>
        <dbReference type="Proteomes" id="UP001215461"/>
    </source>
</evidence>
<evidence type="ECO:0000256" key="8">
    <source>
        <dbReference type="SAM" id="Phobius"/>
    </source>
</evidence>
<dbReference type="NCBIfam" id="TIGR00879">
    <property type="entry name" value="SP"/>
    <property type="match status" value="1"/>
</dbReference>
<proteinExistence type="inferred from homology"/>
<feature type="transmembrane region" description="Helical" evidence="8">
    <location>
        <begin position="78"/>
        <end position="95"/>
    </location>
</feature>
<name>A0ABD4XG84_WEIPA</name>
<reference evidence="10 11" key="1">
    <citation type="submission" date="2020-03" db="EMBL/GenBank/DDBJ databases">
        <title>Comparative genomics of Weissella paramesenteroides.</title>
        <authorList>
            <person name="Kant R."/>
            <person name="Takala T."/>
            <person name="Saris P."/>
        </authorList>
    </citation>
    <scope>NUCLEOTIDE SEQUENCE [LARGE SCALE GENOMIC DNA]</scope>
    <source>
        <strain evidence="10 11">SJ27-4</strain>
    </source>
</reference>
<sequence length="456" mass="49473">MSEKKISSKFIYFFGAFGGILFGYDIGVMTGALPFLQSDWNLSGGGVTGWITSSLMLGAVFGGAIAGQLSDRLGRRKMVLYSALLFMVGALLAGVSPHDGVAYLIFTRVLLGVAVGAASALVPAYMSEMAPAEKRGSLSGINQLMIVSGMLISYVVDFLLKGLPEHIAWRLMLALAAVPALILFLGVLRLPESPRFLIKAGRVEEAHKVLTWIRRPEEIDGEINAINETARIEQKAEKSTSWGSLLEGRYRYLVIAGVMVAFFQQFMGANAIFYYIPLIVEKASGQAASDALLWPIIQGVILVLGALLYMAIAEKFNRRGLLMMGGTVMGLSFILPAVINSFMDTNPMMIVVFLSIFVAFYAFTWAPLTWVLVGEVFPLAIRGRASGLASSMNWVGSFVVALIFPIMTASMSQEAVFAIFGVICLVAVAFVMFRVPETRGHSLEEIEKLGAEKEAK</sequence>
<dbReference type="GO" id="GO:0005886">
    <property type="term" value="C:plasma membrane"/>
    <property type="evidence" value="ECO:0007669"/>
    <property type="project" value="UniProtKB-SubCell"/>
</dbReference>
<keyword evidence="4 8" id="KW-0812">Transmembrane</keyword>
<feature type="transmembrane region" description="Helical" evidence="8">
    <location>
        <begin position="415"/>
        <end position="433"/>
    </location>
</feature>
<comment type="subcellular location">
    <subcellularLocation>
        <location evidence="1">Cell membrane</location>
        <topology evidence="1">Multi-pass membrane protein</topology>
    </subcellularLocation>
</comment>
<evidence type="ECO:0000259" key="9">
    <source>
        <dbReference type="PROSITE" id="PS50850"/>
    </source>
</evidence>
<dbReference type="InterPro" id="IPR050360">
    <property type="entry name" value="MFS_Sugar_Transporters"/>
</dbReference>
<feature type="transmembrane region" description="Helical" evidence="8">
    <location>
        <begin position="138"/>
        <end position="156"/>
    </location>
</feature>
<evidence type="ECO:0000256" key="1">
    <source>
        <dbReference type="ARBA" id="ARBA00004651"/>
    </source>
</evidence>
<gene>
    <name evidence="10" type="ORF">G9403_00880</name>
</gene>
<feature type="transmembrane region" description="Helical" evidence="8">
    <location>
        <begin position="321"/>
        <end position="343"/>
    </location>
</feature>
<dbReference type="PANTHER" id="PTHR48022">
    <property type="entry name" value="PLASTIDIC GLUCOSE TRANSPORTER 4"/>
    <property type="match status" value="1"/>
</dbReference>
<dbReference type="InterPro" id="IPR036259">
    <property type="entry name" value="MFS_trans_sf"/>
</dbReference>
<keyword evidence="3 7" id="KW-0813">Transport</keyword>
<feature type="transmembrane region" description="Helical" evidence="8">
    <location>
        <begin position="252"/>
        <end position="276"/>
    </location>
</feature>
<dbReference type="PROSITE" id="PS50850">
    <property type="entry name" value="MFS"/>
    <property type="match status" value="1"/>
</dbReference>
<feature type="transmembrane region" description="Helical" evidence="8">
    <location>
        <begin position="12"/>
        <end position="35"/>
    </location>
</feature>
<dbReference type="Proteomes" id="UP001215461">
    <property type="component" value="Unassembled WGS sequence"/>
</dbReference>
<accession>A0ABD4XG84</accession>
<feature type="transmembrane region" description="Helical" evidence="8">
    <location>
        <begin position="47"/>
        <end position="66"/>
    </location>
</feature>
<feature type="transmembrane region" description="Helical" evidence="8">
    <location>
        <begin position="385"/>
        <end position="409"/>
    </location>
</feature>
<comment type="caution">
    <text evidence="10">The sequence shown here is derived from an EMBL/GenBank/DDBJ whole genome shotgun (WGS) entry which is preliminary data.</text>
</comment>
<dbReference type="FunFam" id="1.20.1250.20:FF:000134">
    <property type="entry name" value="MFS sugar transporter protein"/>
    <property type="match status" value="1"/>
</dbReference>
<protein>
    <submittedName>
        <fullName evidence="10">Sugar porter family MFS transporter</fullName>
    </submittedName>
</protein>
<dbReference type="PRINTS" id="PR00171">
    <property type="entry name" value="SUGRTRNSPORT"/>
</dbReference>
<dbReference type="AlphaFoldDB" id="A0ABD4XG84"/>
<dbReference type="Pfam" id="PF00083">
    <property type="entry name" value="Sugar_tr"/>
    <property type="match status" value="1"/>
</dbReference>
<dbReference type="RefSeq" id="WP_140836526.1">
    <property type="nucleotide sequence ID" value="NZ_CP049940.1"/>
</dbReference>
<dbReference type="InterPro" id="IPR005828">
    <property type="entry name" value="MFS_sugar_transport-like"/>
</dbReference>
<feature type="transmembrane region" description="Helical" evidence="8">
    <location>
        <begin position="291"/>
        <end position="309"/>
    </location>
</feature>
<dbReference type="EMBL" id="JAANXN010000001">
    <property type="protein sequence ID" value="MDF8370215.1"/>
    <property type="molecule type" value="Genomic_DNA"/>
</dbReference>
<dbReference type="PROSITE" id="PS00217">
    <property type="entry name" value="SUGAR_TRANSPORT_2"/>
    <property type="match status" value="1"/>
</dbReference>
<feature type="domain" description="Major facilitator superfamily (MFS) profile" evidence="9">
    <location>
        <begin position="11"/>
        <end position="439"/>
    </location>
</feature>
<dbReference type="Gene3D" id="1.20.1250.20">
    <property type="entry name" value="MFS general substrate transporter like domains"/>
    <property type="match status" value="1"/>
</dbReference>
<feature type="transmembrane region" description="Helical" evidence="8">
    <location>
        <begin position="168"/>
        <end position="188"/>
    </location>
</feature>
<evidence type="ECO:0000256" key="6">
    <source>
        <dbReference type="ARBA" id="ARBA00023136"/>
    </source>
</evidence>
<evidence type="ECO:0000256" key="5">
    <source>
        <dbReference type="ARBA" id="ARBA00022989"/>
    </source>
</evidence>
<dbReference type="PROSITE" id="PS00216">
    <property type="entry name" value="SUGAR_TRANSPORT_1"/>
    <property type="match status" value="1"/>
</dbReference>
<dbReference type="InterPro" id="IPR005829">
    <property type="entry name" value="Sugar_transporter_CS"/>
</dbReference>
<dbReference type="PANTHER" id="PTHR48022:SF2">
    <property type="entry name" value="PLASTIDIC GLUCOSE TRANSPORTER 4"/>
    <property type="match status" value="1"/>
</dbReference>